<keyword evidence="2" id="KW-1185">Reference proteome</keyword>
<sequence length="84" mass="9515">MQTSPLEALFLKASLVYSYGDHITGDILLAQCSMLFAKLFEVDEQKTFVLEVLSRVGEARKNDDFTHIADILRYEIVPILNTAH</sequence>
<reference evidence="1 2" key="1">
    <citation type="submission" date="2018-08" db="EMBL/GenBank/DDBJ databases">
        <title>Genomic taxonomy of the Vibrionaceae family.</title>
        <authorList>
            <person name="Gomez-Gil B."/>
            <person name="Tanaka M."/>
            <person name="Sawabe T."/>
            <person name="Enciso-Ibarra K."/>
        </authorList>
    </citation>
    <scope>NUCLEOTIDE SEQUENCE [LARGE SCALE GENOMIC DNA]</scope>
    <source>
        <strain evidence="1 2">CAIM 1831</strain>
    </source>
</reference>
<protein>
    <submittedName>
        <fullName evidence="1">Uncharacterized protein</fullName>
    </submittedName>
</protein>
<evidence type="ECO:0000313" key="1">
    <source>
        <dbReference type="EMBL" id="AXY02673.1"/>
    </source>
</evidence>
<dbReference type="EMBL" id="CP032094">
    <property type="protein sequence ID" value="AXY02673.1"/>
    <property type="molecule type" value="Genomic_DNA"/>
</dbReference>
<organism evidence="1 2">
    <name type="scientific">Vibrio alfacsensis</name>
    <dbReference type="NCBI Taxonomy" id="1074311"/>
    <lineage>
        <taxon>Bacteria</taxon>
        <taxon>Pseudomonadati</taxon>
        <taxon>Pseudomonadota</taxon>
        <taxon>Gammaproteobacteria</taxon>
        <taxon>Vibrionales</taxon>
        <taxon>Vibrionaceae</taxon>
        <taxon>Vibrio</taxon>
    </lineage>
</organism>
<dbReference type="Proteomes" id="UP000262832">
    <property type="component" value="Chromosome II"/>
</dbReference>
<proteinExistence type="predicted"/>
<evidence type="ECO:0000313" key="2">
    <source>
        <dbReference type="Proteomes" id="UP000262832"/>
    </source>
</evidence>
<accession>A0ABM6YXU6</accession>
<name>A0ABM6YXU6_9VIBR</name>
<gene>
    <name evidence="1" type="ORF">D1115_16770</name>
</gene>
<dbReference type="RefSeq" id="WP_128812585.1">
    <property type="nucleotide sequence ID" value="NZ_CP032094.1"/>
</dbReference>